<dbReference type="Proteomes" id="UP001156215">
    <property type="component" value="Chromosome"/>
</dbReference>
<sequence>MTRQIRYQVIKENRLVGEEHTLLCDAILMAASYDGHAAKFVRDKHGFMCFYASRQQMPHQEYIPVPCDAFRPWSPLKDEAQAKEQVARLIAESGWLHFRHKDMGIVFLTYENDILTELSENAPPEMLALCGG</sequence>
<organism evidence="1 2">
    <name type="scientific">Oxalobacter vibrioformis</name>
    <dbReference type="NCBI Taxonomy" id="933080"/>
    <lineage>
        <taxon>Bacteria</taxon>
        <taxon>Pseudomonadati</taxon>
        <taxon>Pseudomonadota</taxon>
        <taxon>Betaproteobacteria</taxon>
        <taxon>Burkholderiales</taxon>
        <taxon>Oxalobacteraceae</taxon>
        <taxon>Oxalobacter</taxon>
    </lineage>
</organism>
<dbReference type="RefSeq" id="WP_269308785.1">
    <property type="nucleotide sequence ID" value="NZ_CP098242.1"/>
</dbReference>
<proteinExistence type="predicted"/>
<protein>
    <submittedName>
        <fullName evidence="1">Uncharacterized protein</fullName>
    </submittedName>
</protein>
<evidence type="ECO:0000313" key="2">
    <source>
        <dbReference type="Proteomes" id="UP001156215"/>
    </source>
</evidence>
<keyword evidence="2" id="KW-1185">Reference proteome</keyword>
<gene>
    <name evidence="1" type="ORF">NB640_11230</name>
</gene>
<accession>A0A9E9LW35</accession>
<name>A0A9E9LW35_9BURK</name>
<dbReference type="EMBL" id="CP098242">
    <property type="protein sequence ID" value="WAW09782.1"/>
    <property type="molecule type" value="Genomic_DNA"/>
</dbReference>
<reference evidence="1" key="1">
    <citation type="journal article" date="2022" name="Front. Microbiol.">
        <title>New perspectives on an old grouping: The genomic and phenotypic variability of Oxalobacter formigenes and the implications for calcium oxalate stone prevention.</title>
        <authorList>
            <person name="Chmiel J.A."/>
            <person name="Carr C."/>
            <person name="Stuivenberg G.A."/>
            <person name="Venema R."/>
            <person name="Chanyi R.M."/>
            <person name="Al K.F."/>
            <person name="Giguere D."/>
            <person name="Say H."/>
            <person name="Akouris P.P."/>
            <person name="Dominguez Romero S.A."/>
            <person name="Kwong A."/>
            <person name="Tai V."/>
            <person name="Koval S.F."/>
            <person name="Razvi H."/>
            <person name="Bjazevic J."/>
            <person name="Burton J.P."/>
        </authorList>
    </citation>
    <scope>NUCLEOTIDE SEQUENCE</scope>
    <source>
        <strain evidence="1">WoOx3</strain>
    </source>
</reference>
<dbReference type="KEGG" id="ovb:NB640_11230"/>
<evidence type="ECO:0000313" key="1">
    <source>
        <dbReference type="EMBL" id="WAW09782.1"/>
    </source>
</evidence>
<dbReference type="AlphaFoldDB" id="A0A9E9LW35"/>